<keyword evidence="3" id="KW-1185">Reference proteome</keyword>
<name>A0A9N9PKS3_9HELO</name>
<evidence type="ECO:0000256" key="1">
    <source>
        <dbReference type="SAM" id="MobiDB-lite"/>
    </source>
</evidence>
<feature type="region of interest" description="Disordered" evidence="1">
    <location>
        <begin position="52"/>
        <end position="72"/>
    </location>
</feature>
<accession>A0A9N9PKS3</accession>
<protein>
    <submittedName>
        <fullName evidence="2">Uncharacterized protein</fullName>
    </submittedName>
</protein>
<feature type="region of interest" description="Disordered" evidence="1">
    <location>
        <begin position="1"/>
        <end position="20"/>
    </location>
</feature>
<comment type="caution">
    <text evidence="2">The sequence shown here is derived from an EMBL/GenBank/DDBJ whole genome shotgun (WGS) entry which is preliminary data.</text>
</comment>
<organism evidence="2 3">
    <name type="scientific">Hymenoscyphus fraxineus</name>
    <dbReference type="NCBI Taxonomy" id="746836"/>
    <lineage>
        <taxon>Eukaryota</taxon>
        <taxon>Fungi</taxon>
        <taxon>Dikarya</taxon>
        <taxon>Ascomycota</taxon>
        <taxon>Pezizomycotina</taxon>
        <taxon>Leotiomycetes</taxon>
        <taxon>Helotiales</taxon>
        <taxon>Helotiaceae</taxon>
        <taxon>Hymenoscyphus</taxon>
    </lineage>
</organism>
<evidence type="ECO:0000313" key="2">
    <source>
        <dbReference type="EMBL" id="CAG8957469.1"/>
    </source>
</evidence>
<sequence length="149" mass="16537">MARASLRSTHSLDSTPSTPAIRDLEESVEQNGVADSQQFSYCTGTFLSAKQKAESSSSRRMRNRRFATNHQPELLSTSIVKTTAFESKYQASLNRQRRELHTLQIVLAGLRANLICAVKGVYIPRQANEHQESLPSQPAGENLPHALSE</sequence>
<evidence type="ECO:0000313" key="3">
    <source>
        <dbReference type="Proteomes" id="UP000696280"/>
    </source>
</evidence>
<dbReference type="AlphaFoldDB" id="A0A9N9PKS3"/>
<dbReference type="Proteomes" id="UP000696280">
    <property type="component" value="Unassembled WGS sequence"/>
</dbReference>
<feature type="region of interest" description="Disordered" evidence="1">
    <location>
        <begin position="129"/>
        <end position="149"/>
    </location>
</feature>
<gene>
    <name evidence="2" type="ORF">HYFRA_00011450</name>
</gene>
<reference evidence="2" key="1">
    <citation type="submission" date="2021-07" db="EMBL/GenBank/DDBJ databases">
        <authorList>
            <person name="Durling M."/>
        </authorList>
    </citation>
    <scope>NUCLEOTIDE SEQUENCE</scope>
</reference>
<dbReference type="EMBL" id="CAJVRL010000079">
    <property type="protein sequence ID" value="CAG8957469.1"/>
    <property type="molecule type" value="Genomic_DNA"/>
</dbReference>
<feature type="compositionally biased region" description="Polar residues" evidence="1">
    <location>
        <begin position="1"/>
        <end position="18"/>
    </location>
</feature>
<proteinExistence type="predicted"/>